<proteinExistence type="predicted"/>
<organism evidence="2">
    <name type="scientific">Red panda feces-associated genomovirus</name>
    <dbReference type="NCBI Taxonomy" id="2863991"/>
    <lineage>
        <taxon>Viruses</taxon>
        <taxon>Monodnaviria</taxon>
        <taxon>Shotokuvirae</taxon>
        <taxon>Cressdnaviricota</taxon>
        <taxon>Repensiviricetes</taxon>
        <taxon>Geplafuvirales</taxon>
        <taxon>Genomoviridae</taxon>
    </lineage>
</organism>
<sequence length="362" mass="40772">MALVTSRSYPSRSMMGYPGFSRNAARVVGYGARMAGKAIGRYVGKRTQSQQGGSRKRQKTGGSAPSAITTYQKDVRQTYRYRRAPRRLRRKWKAQKRRFTSNLLRTLASKKYHYSGNLSLTTGAGTQNFFGFFTYGMQGTGGIDGSGDLEDLRQRLSTGIIKQPNVASDVTYDTRYFFDTMKGRCNLTNGGTASVFIEIYTMKCKRDVPIDFGTSLRTFISQFRQASRNALATNAANTTQQTSASATPTETTVGVTPFQFRWLCQRFKVTDSKRFQISPGNSISFDFTDTKNRCFIPDFQDQNLLCKQGWTTLYLMRQWGANTNGSEAPSTVYLELEKDYNVKVMAAQTPELNYVTYTNTTE</sequence>
<reference evidence="2" key="1">
    <citation type="submission" date="2021-07" db="EMBL/GenBank/DDBJ databases">
        <title>Communication and adaptive evolution of viruses within giant pandas and their associated organisms in a local ecological environment.</title>
        <authorList>
            <person name="Zhao M."/>
            <person name="Liu S."/>
            <person name="Zhang W."/>
        </authorList>
    </citation>
    <scope>NUCLEOTIDE SEQUENCE</scope>
    <source>
        <strain evidence="2">Rpf277cress02-12</strain>
    </source>
</reference>
<evidence type="ECO:0000256" key="1">
    <source>
        <dbReference type="SAM" id="MobiDB-lite"/>
    </source>
</evidence>
<evidence type="ECO:0000313" key="2">
    <source>
        <dbReference type="EMBL" id="UBJ26204.1"/>
    </source>
</evidence>
<accession>A0A8K1M4L8</accession>
<feature type="region of interest" description="Disordered" evidence="1">
    <location>
        <begin position="41"/>
        <end position="68"/>
    </location>
</feature>
<name>A0A8K1M4L8_9VIRU</name>
<protein>
    <submittedName>
        <fullName evidence="2">Capsid protein</fullName>
    </submittedName>
</protein>
<dbReference type="EMBL" id="MZ556183">
    <property type="protein sequence ID" value="UBJ26204.1"/>
    <property type="molecule type" value="Genomic_DNA"/>
</dbReference>